<feature type="transmembrane region" description="Helical" evidence="1">
    <location>
        <begin position="97"/>
        <end position="118"/>
    </location>
</feature>
<accession>A0A1Q2GX68</accession>
<keyword evidence="1" id="KW-1133">Transmembrane helix</keyword>
<evidence type="ECO:0000313" key="3">
    <source>
        <dbReference type="Proteomes" id="UP000188243"/>
    </source>
</evidence>
<name>A0A1Q2GX68_9GAMM</name>
<dbReference type="EMBL" id="CP019628">
    <property type="protein sequence ID" value="AQP99728.1"/>
    <property type="molecule type" value="Genomic_DNA"/>
</dbReference>
<dbReference type="AlphaFoldDB" id="A0A1Q2GX68"/>
<reference evidence="2 3" key="1">
    <citation type="submission" date="2017-02" db="EMBL/GenBank/DDBJ databases">
        <title>Complete genome sequence of the cold-active Pseudoalteromonas aliena strain EH1 isolated from Arctic seawater.</title>
        <authorList>
            <person name="Kim E."/>
            <person name="Heo E."/>
            <person name="Kim H."/>
            <person name="Kim D."/>
        </authorList>
    </citation>
    <scope>NUCLEOTIDE SEQUENCE [LARGE SCALE GENOMIC DNA]</scope>
    <source>
        <strain evidence="2 3">EH1</strain>
    </source>
</reference>
<keyword evidence="1" id="KW-0812">Transmembrane</keyword>
<dbReference type="Proteomes" id="UP000188243">
    <property type="component" value="Chromosome"/>
</dbReference>
<evidence type="ECO:0000256" key="1">
    <source>
        <dbReference type="SAM" id="Phobius"/>
    </source>
</evidence>
<proteinExistence type="predicted"/>
<sequence length="430" mass="49773">MPKKRKSSNNILKSLQYLPSHVALWWSKRKEKPRHERHQWALNPIMQGIYWCITFILAAAASLYSNEIKSTSPPATPKNETLNFLPKLDAFFQSISLAGYIFLFLAFISALFFAYTAWIKSLRENFIFHTIQTNPPQGFWEKFEEAVLETKKVYDSIQEIAFRDKIENAHIEECELGVRAILDYMINLVLCWDTANTERKVIYRANIMEVTYFKDHPEYELKNLDTSLSTKDVTQEDLERFLHQPITEHYSGIITLSNNKYTTTTETDDSTPDDTIKPIALPFCFVSEQCPSKFHTNLRGAPYSVATDTPDYVDSVTKIVSHYEEFAEPNSSRILSNLKKYYYKRSSPAQSILSIPLKAKKESGESQIDWVLNIYRNQPKMLYNKEKNKQFTQILSPLTTSLQDILDMISVARSKAKSDDTEGVQELDER</sequence>
<feature type="transmembrane region" description="Helical" evidence="1">
    <location>
        <begin position="40"/>
        <end position="64"/>
    </location>
</feature>
<protein>
    <submittedName>
        <fullName evidence="2">Uncharacterized protein</fullName>
    </submittedName>
</protein>
<gene>
    <name evidence="2" type="ORF">B0W48_07940</name>
</gene>
<dbReference type="KEGG" id="paln:B0W48_07940"/>
<evidence type="ECO:0000313" key="2">
    <source>
        <dbReference type="EMBL" id="AQP99728.1"/>
    </source>
</evidence>
<keyword evidence="1" id="KW-0472">Membrane</keyword>
<organism evidence="2 3">
    <name type="scientific">Pseudoalteromonas aliena</name>
    <dbReference type="NCBI Taxonomy" id="247523"/>
    <lineage>
        <taxon>Bacteria</taxon>
        <taxon>Pseudomonadati</taxon>
        <taxon>Pseudomonadota</taxon>
        <taxon>Gammaproteobacteria</taxon>
        <taxon>Alteromonadales</taxon>
        <taxon>Pseudoalteromonadaceae</taxon>
        <taxon>Pseudoalteromonas</taxon>
    </lineage>
</organism>
<dbReference type="RefSeq" id="WP_077536478.1">
    <property type="nucleotide sequence ID" value="NZ_CP019628.1"/>
</dbReference>